<evidence type="ECO:0000256" key="2">
    <source>
        <dbReference type="SAM" id="Phobius"/>
    </source>
</evidence>
<keyword evidence="2" id="KW-0472">Membrane</keyword>
<feature type="transmembrane region" description="Helical" evidence="2">
    <location>
        <begin position="540"/>
        <end position="564"/>
    </location>
</feature>
<feature type="region of interest" description="Disordered" evidence="1">
    <location>
        <begin position="716"/>
        <end position="754"/>
    </location>
</feature>
<dbReference type="AlphaFoldDB" id="A0A1K0J2S8"/>
<keyword evidence="3" id="KW-0732">Signal</keyword>
<accession>A0A1K0J2S8</accession>
<feature type="transmembrane region" description="Helical" evidence="2">
    <location>
        <begin position="611"/>
        <end position="631"/>
    </location>
</feature>
<keyword evidence="2" id="KW-1133">Transmembrane helix</keyword>
<feature type="signal peptide" evidence="3">
    <location>
        <begin position="1"/>
        <end position="20"/>
    </location>
</feature>
<evidence type="ECO:0008006" key="5">
    <source>
        <dbReference type="Google" id="ProtNLM"/>
    </source>
</evidence>
<feature type="transmembrane region" description="Helical" evidence="2">
    <location>
        <begin position="657"/>
        <end position="682"/>
    </location>
</feature>
<organism evidence="4">
    <name type="scientific">Cupriavidus necator</name>
    <name type="common">Alcaligenes eutrophus</name>
    <name type="synonym">Ralstonia eutropha</name>
    <dbReference type="NCBI Taxonomy" id="106590"/>
    <lineage>
        <taxon>Bacteria</taxon>
        <taxon>Pseudomonadati</taxon>
        <taxon>Pseudomonadota</taxon>
        <taxon>Betaproteobacteria</taxon>
        <taxon>Burkholderiales</taxon>
        <taxon>Burkholderiaceae</taxon>
        <taxon>Cupriavidus</taxon>
    </lineage>
</organism>
<protein>
    <recommendedName>
        <fullName evidence="5">Conjugal transfer protein TraY</fullName>
    </recommendedName>
</protein>
<feature type="transmembrane region" description="Helical" evidence="2">
    <location>
        <begin position="73"/>
        <end position="91"/>
    </location>
</feature>
<keyword evidence="2" id="KW-0812">Transmembrane</keyword>
<proteinExistence type="predicted"/>
<evidence type="ECO:0000313" key="4">
    <source>
        <dbReference type="EMBL" id="SCU98891.1"/>
    </source>
</evidence>
<feature type="transmembrane region" description="Helical" evidence="2">
    <location>
        <begin position="134"/>
        <end position="156"/>
    </location>
</feature>
<dbReference type="InterPro" id="IPR027628">
    <property type="entry name" value="DotA_TraY"/>
</dbReference>
<dbReference type="NCBIfam" id="TIGR04346">
    <property type="entry name" value="DotA_TraY"/>
    <property type="match status" value="1"/>
</dbReference>
<evidence type="ECO:0000256" key="3">
    <source>
        <dbReference type="SAM" id="SignalP"/>
    </source>
</evidence>
<evidence type="ECO:0000256" key="1">
    <source>
        <dbReference type="SAM" id="MobiDB-lite"/>
    </source>
</evidence>
<gene>
    <name evidence="4" type="ORF">CNECB9_560032</name>
</gene>
<sequence>MKIRHILFGLATLLPALALADGNGVSLNHFSPPAGDASVGFLREAFGSVVSMVESNGSPASDTDTVTAAGFKIFNSAVLFLSMIFMLYTTIKGTVDSAHDGEILGKKMSSIWVPLRSVGGTAALLPLANGFSLIQIFVLWIALQGAGAADSIWGAMMEKLTQDNMIGRPAVPDSRPLASNILRFEVCMAAMNKQFQESGRADRIEVAETQKTITNTGQVFSGGNLAAGAVGGPVVGALNLASSIANARYIVSEYQWSATGNTYQNPNVCGALHWTQSEESSEGSGSTTVAKGPILAAHSQAVKAMIASLRPVAAQIVSGTKPAPGAIDQAAFVYENALRAGAQTAVQQSNDRAKTEFIQLAKDGGWLYAGTYYNQIVRLNDAMQSAINALPASEPVNIEEKEVKETLQTYSDALAVADEYIKNRANSPKSAYEQEWQSAYKNPDGSVKVPKSWEDIKRIFSLPALGAIHQMTQEIAGTNLSHISQMKAVGDTIVGAAWGLAGTMAVASGFANANAVKLTVGNVWDVGAALSSMSGMLGTIFSLLLMAGLILAFYVPMIPYIAWIVGSIKWLVMVVENVVAAPVFAAAHVHPDGDDAVGKAGPGYMIILSTFLRPSLMVFGLIFSITLAQPITHLVNATYMTAVAGSMHDSLNGLGAFVAYSVLYAFIMSIVVHAVFGLINYLPDNVLRWLGSAVGAHGIGDQEGHEVNRVFAGVARQGSGSFGGGGAHGGPKTPPGSGGGDRPSPSNQELLPPS</sequence>
<dbReference type="EMBL" id="FMSH01000503">
    <property type="protein sequence ID" value="SCU98891.1"/>
    <property type="molecule type" value="Genomic_DNA"/>
</dbReference>
<name>A0A1K0J2S8_CUPNE</name>
<reference evidence="4" key="1">
    <citation type="submission" date="2016-09" db="EMBL/GenBank/DDBJ databases">
        <authorList>
            <person name="Capua I."/>
            <person name="De Benedictis P."/>
            <person name="Joannis T."/>
            <person name="Lombin L.H."/>
            <person name="Cattoli G."/>
        </authorList>
    </citation>
    <scope>NUCLEOTIDE SEQUENCE</scope>
    <source>
        <strain evidence="4">B9</strain>
    </source>
</reference>
<feature type="chain" id="PRO_5009664884" description="Conjugal transfer protein TraY" evidence="3">
    <location>
        <begin position="21"/>
        <end position="754"/>
    </location>
</feature>
<feature type="compositionally biased region" description="Gly residues" evidence="1">
    <location>
        <begin position="720"/>
        <end position="729"/>
    </location>
</feature>
<dbReference type="RefSeq" id="WP_340530209.1">
    <property type="nucleotide sequence ID" value="NZ_FMSH01000503.1"/>
</dbReference>
<feature type="transmembrane region" description="Helical" evidence="2">
    <location>
        <begin position="570"/>
        <end position="590"/>
    </location>
</feature>